<dbReference type="Gene3D" id="3.90.1840.10">
    <property type="entry name" value="Major capsid protein"/>
    <property type="match status" value="1"/>
</dbReference>
<proteinExistence type="predicted"/>
<dbReference type="SUPFAM" id="SSF82856">
    <property type="entry name" value="L-A virus major coat protein"/>
    <property type="match status" value="2"/>
</dbReference>
<dbReference type="GO" id="GO:0019028">
    <property type="term" value="C:viral capsid"/>
    <property type="evidence" value="ECO:0007669"/>
    <property type="project" value="UniProtKB-KW"/>
</dbReference>
<evidence type="ECO:0000256" key="1">
    <source>
        <dbReference type="SAM" id="MobiDB-lite"/>
    </source>
</evidence>
<dbReference type="InterPro" id="IPR036332">
    <property type="entry name" value="Major_coat_LA-virus_sf"/>
</dbReference>
<feature type="region of interest" description="Disordered" evidence="1">
    <location>
        <begin position="651"/>
        <end position="693"/>
    </location>
</feature>
<keyword evidence="2" id="KW-0946">Virion</keyword>
<protein>
    <submittedName>
        <fullName evidence="2">Coat protein</fullName>
    </submittedName>
</protein>
<name>A0A977R5G7_9VIRU</name>
<reference evidence="2" key="1">
    <citation type="submission" date="2021-06" db="EMBL/GenBank/DDBJ databases">
        <authorList>
            <person name="Shi N."/>
            <person name="Huang B."/>
        </authorList>
    </citation>
    <scope>NUCLEOTIDE SEQUENCE</scope>
    <source>
        <strain evidence="2">NSBH3</strain>
    </source>
</reference>
<accession>A0A977R5G7</accession>
<organism evidence="2">
    <name type="scientific">Conidiobolus adiaeretus totivirus 2</name>
    <dbReference type="NCBI Taxonomy" id="2980974"/>
    <lineage>
        <taxon>Viruses</taxon>
        <taxon>Riboviria</taxon>
        <taxon>Orthornavirae</taxon>
        <taxon>Duplornaviricota</taxon>
        <taxon>Chrymotiviricetes</taxon>
        <taxon>Ghabrivirales</taxon>
        <taxon>Alphatotivirineae</taxon>
        <taxon>Orthototiviridae</taxon>
        <taxon>Totivirus</taxon>
    </lineage>
</organism>
<evidence type="ECO:0000313" key="2">
    <source>
        <dbReference type="EMBL" id="UXL82808.1"/>
    </source>
</evidence>
<keyword evidence="2" id="KW-0167">Capsid protein</keyword>
<sequence>MLTKFIQDIVNVDLSRRYGTGRADGRFNFVNNTQVVVRKEEIQYKTELVVSGGFQFAGRRIRVVEQTSATNYSGINKKFIDENGVYDPLVAVNEFARAASDRRLVKEDTNAILARQTFQDSHEAFILNMLISWLKADLYREGQNTDDVLKVKTSPYMDSHVICPLDQEAEEHTYEVPMGVPVPAELIEGAAWIRRSNNNYWSRPYVIHYTCGRKGKEEFYLAHVQGRRRNSALNFDIDIQGIETRDLLLDPANGVDYEYTNYNAIPWTDPETLWGWITDYVHVNRLQEQFAKAFELLGAIAAQPQWTSLEACHWQDAQMVVVIPSFCPTRARIRMNLEGLPYMPNVDTMTFLSDEASPPSKYITASAIANYYMWYGAYTLLHNQARSRDDWRSVFDSNVDELGVLTTSVMRSGCISAITGKEYATNFDDNCAMYIDFTPMFDRTHLGPLKRLDNTFDEYFEITSMFAPVSGALVLGTLVGLYDSTCHLAGFKMFTGRGALGTIYTMEESLFLANLYRMFGHEAIFRDLVSKTEFVAWAPVHDCIVDPSVIEFSALQPRSLMLVDTQRREGRSDSLLPPAALLDGKPFTVTVVKPTIRPRQTYKVARVVKPVPQLPRAVKPVKFIIKAPMTYDPVKFKARLISDPSFKRPDFQNLTTEIPPTKPEGPTIVATDTAEDATDQERLPHVGNVHSEE</sequence>
<dbReference type="EMBL" id="MZ600507">
    <property type="protein sequence ID" value="UXL82808.1"/>
    <property type="molecule type" value="Genomic_RNA"/>
</dbReference>
<feature type="compositionally biased region" description="Basic and acidic residues" evidence="1">
    <location>
        <begin position="679"/>
        <end position="693"/>
    </location>
</feature>